<feature type="signal peptide" evidence="1">
    <location>
        <begin position="1"/>
        <end position="20"/>
    </location>
</feature>
<evidence type="ECO:0000313" key="3">
    <source>
        <dbReference type="Proteomes" id="UP000433104"/>
    </source>
</evidence>
<comment type="caution">
    <text evidence="2">The sequence shown here is derived from an EMBL/GenBank/DDBJ whole genome shotgun (WGS) entry which is preliminary data.</text>
</comment>
<evidence type="ECO:0000256" key="1">
    <source>
        <dbReference type="SAM" id="SignalP"/>
    </source>
</evidence>
<dbReference type="EMBL" id="WTYW01000001">
    <property type="protein sequence ID" value="MXO84787.1"/>
    <property type="molecule type" value="Genomic_DNA"/>
</dbReference>
<keyword evidence="3" id="KW-1185">Reference proteome</keyword>
<accession>A0A844ZCR0</accession>
<feature type="chain" id="PRO_5032741810" description="PRC-barrel domain-containing protein" evidence="1">
    <location>
        <begin position="21"/>
        <end position="186"/>
    </location>
</feature>
<name>A0A844ZCR0_9SPHN</name>
<dbReference type="Proteomes" id="UP000433104">
    <property type="component" value="Unassembled WGS sequence"/>
</dbReference>
<protein>
    <recommendedName>
        <fullName evidence="4">PRC-barrel domain-containing protein</fullName>
    </recommendedName>
</protein>
<dbReference type="RefSeq" id="WP_160681302.1">
    <property type="nucleotide sequence ID" value="NZ_WTYW01000001.1"/>
</dbReference>
<dbReference type="OrthoDB" id="7428500at2"/>
<proteinExistence type="predicted"/>
<dbReference type="AlphaFoldDB" id="A0A844ZCR0"/>
<keyword evidence="1" id="KW-0732">Signal</keyword>
<sequence>MNFAKLAVAAIALTATPALAQEADASPVVVGAVVNGPQGNPVGTIEQVANGQVILDTGKHKVPLAVSQIGEDANGPAIGVTREQLNTMIDQQIAGMIEARDAALVPGAMVMTADNQHLGTIDTVEGDQIVVLRDEASDDKVTLLREYFDAADTGVTARLTMGQIEEALAATNGATAGATAEMTSAE</sequence>
<evidence type="ECO:0008006" key="4">
    <source>
        <dbReference type="Google" id="ProtNLM"/>
    </source>
</evidence>
<gene>
    <name evidence="2" type="ORF">GRI38_01905</name>
</gene>
<organism evidence="2 3">
    <name type="scientific">Parapontixanthobacter aurantiacus</name>
    <dbReference type="NCBI Taxonomy" id="1463599"/>
    <lineage>
        <taxon>Bacteria</taxon>
        <taxon>Pseudomonadati</taxon>
        <taxon>Pseudomonadota</taxon>
        <taxon>Alphaproteobacteria</taxon>
        <taxon>Sphingomonadales</taxon>
        <taxon>Erythrobacteraceae</taxon>
        <taxon>Parapontixanthobacter</taxon>
    </lineage>
</organism>
<evidence type="ECO:0000313" key="2">
    <source>
        <dbReference type="EMBL" id="MXO84787.1"/>
    </source>
</evidence>
<reference evidence="2 3" key="1">
    <citation type="submission" date="2019-12" db="EMBL/GenBank/DDBJ databases">
        <title>Genomic-based taxomic classification of the family Erythrobacteraceae.</title>
        <authorList>
            <person name="Xu L."/>
        </authorList>
    </citation>
    <scope>NUCLEOTIDE SEQUENCE [LARGE SCALE GENOMIC DNA]</scope>
    <source>
        <strain evidence="2 3">MCCC 1A09962</strain>
    </source>
</reference>